<protein>
    <submittedName>
        <fullName evidence="3">Uncharacterized protein</fullName>
    </submittedName>
</protein>
<feature type="transmembrane region" description="Helical" evidence="2">
    <location>
        <begin position="368"/>
        <end position="390"/>
    </location>
</feature>
<keyword evidence="2" id="KW-0472">Membrane</keyword>
<dbReference type="Proteomes" id="UP000054018">
    <property type="component" value="Unassembled WGS sequence"/>
</dbReference>
<keyword evidence="2" id="KW-0812">Transmembrane</keyword>
<feature type="region of interest" description="Disordered" evidence="1">
    <location>
        <begin position="1"/>
        <end position="253"/>
    </location>
</feature>
<feature type="transmembrane region" description="Helical" evidence="2">
    <location>
        <begin position="333"/>
        <end position="356"/>
    </location>
</feature>
<sequence>MITRRATDPGVPPKSDNPLLRTRTQTGHSHSDLSVQALAIQPSAASLQLSVHNRTSSRRGTSSGTQHDPLNKDLPPPPVMPIAQHSRFDDGLGHAQGYSAHQQHGLPAGSRSNVARQTSRHSSHREQPSGQHDHTSRTHGNSATHRIGHHSTTHRPRSRSRSRPRPPSPVPRRHPSNPGYPDDDRRNYTVYRSSPDRRASVDRGEYDHHGLTRTHTRTSLHQPHSSNVVETMPTHSPHRLQEPHHHTDPEHISDVHPMAGLHSNMGDGTNDVQTRYVRMLLALDDIPELYKLLAAFFTWILLAGFILFPGTFASWNNQPAGSTTSQIAAVINHVPLLVIAWICTGIGGCGMIWLWWRWHDNYIWIVNRIFVPGLLNSFAGVISTLTNVYGSQGGFFSTTAKSTIIVTGAITVICGILVLVYQFGLIRNLRKEHESIVGPEKAGQYGEGVPEEMKGEV</sequence>
<feature type="compositionally biased region" description="Basic residues" evidence="1">
    <location>
        <begin position="146"/>
        <end position="164"/>
    </location>
</feature>
<name>A0A0D0A2C0_9AGAM</name>
<feature type="transmembrane region" description="Helical" evidence="2">
    <location>
        <begin position="402"/>
        <end position="421"/>
    </location>
</feature>
<accession>A0A0D0A2C0</accession>
<dbReference type="AlphaFoldDB" id="A0A0D0A2C0"/>
<feature type="compositionally biased region" description="Polar residues" evidence="1">
    <location>
        <begin position="219"/>
        <end position="229"/>
    </location>
</feature>
<keyword evidence="4" id="KW-1185">Reference proteome</keyword>
<keyword evidence="2" id="KW-1133">Transmembrane helix</keyword>
<evidence type="ECO:0000256" key="2">
    <source>
        <dbReference type="SAM" id="Phobius"/>
    </source>
</evidence>
<feature type="compositionally biased region" description="Basic and acidic residues" evidence="1">
    <location>
        <begin position="194"/>
        <end position="210"/>
    </location>
</feature>
<dbReference type="EMBL" id="KN833703">
    <property type="protein sequence ID" value="KIK26228.1"/>
    <property type="molecule type" value="Genomic_DNA"/>
</dbReference>
<feature type="compositionally biased region" description="Polar residues" evidence="1">
    <location>
        <begin position="43"/>
        <end position="53"/>
    </location>
</feature>
<feature type="transmembrane region" description="Helical" evidence="2">
    <location>
        <begin position="289"/>
        <end position="313"/>
    </location>
</feature>
<organism evidence="3 4">
    <name type="scientific">Pisolithus microcarpus 441</name>
    <dbReference type="NCBI Taxonomy" id="765257"/>
    <lineage>
        <taxon>Eukaryota</taxon>
        <taxon>Fungi</taxon>
        <taxon>Dikarya</taxon>
        <taxon>Basidiomycota</taxon>
        <taxon>Agaricomycotina</taxon>
        <taxon>Agaricomycetes</taxon>
        <taxon>Agaricomycetidae</taxon>
        <taxon>Boletales</taxon>
        <taxon>Sclerodermatineae</taxon>
        <taxon>Pisolithaceae</taxon>
        <taxon>Pisolithus</taxon>
    </lineage>
</organism>
<feature type="compositionally biased region" description="Basic and acidic residues" evidence="1">
    <location>
        <begin position="124"/>
        <end position="136"/>
    </location>
</feature>
<evidence type="ECO:0000256" key="1">
    <source>
        <dbReference type="SAM" id="MobiDB-lite"/>
    </source>
</evidence>
<reference evidence="4" key="2">
    <citation type="submission" date="2015-01" db="EMBL/GenBank/DDBJ databases">
        <title>Evolutionary Origins and Diversification of the Mycorrhizal Mutualists.</title>
        <authorList>
            <consortium name="DOE Joint Genome Institute"/>
            <consortium name="Mycorrhizal Genomics Consortium"/>
            <person name="Kohler A."/>
            <person name="Kuo A."/>
            <person name="Nagy L.G."/>
            <person name="Floudas D."/>
            <person name="Copeland A."/>
            <person name="Barry K.W."/>
            <person name="Cichocki N."/>
            <person name="Veneault-Fourrey C."/>
            <person name="LaButti K."/>
            <person name="Lindquist E.A."/>
            <person name="Lipzen A."/>
            <person name="Lundell T."/>
            <person name="Morin E."/>
            <person name="Murat C."/>
            <person name="Riley R."/>
            <person name="Ohm R."/>
            <person name="Sun H."/>
            <person name="Tunlid A."/>
            <person name="Henrissat B."/>
            <person name="Grigoriev I.V."/>
            <person name="Hibbett D.S."/>
            <person name="Martin F."/>
        </authorList>
    </citation>
    <scope>NUCLEOTIDE SEQUENCE [LARGE SCALE GENOMIC DNA]</scope>
    <source>
        <strain evidence="4">441</strain>
    </source>
</reference>
<dbReference type="STRING" id="765257.A0A0D0A2C0"/>
<evidence type="ECO:0000313" key="4">
    <source>
        <dbReference type="Proteomes" id="UP000054018"/>
    </source>
</evidence>
<feature type="compositionally biased region" description="Polar residues" evidence="1">
    <location>
        <begin position="22"/>
        <end position="34"/>
    </location>
</feature>
<dbReference type="OrthoDB" id="3254104at2759"/>
<evidence type="ECO:0000313" key="3">
    <source>
        <dbReference type="EMBL" id="KIK26228.1"/>
    </source>
</evidence>
<dbReference type="HOGENOM" id="CLU_037457_2_1_1"/>
<reference evidence="3 4" key="1">
    <citation type="submission" date="2014-04" db="EMBL/GenBank/DDBJ databases">
        <authorList>
            <consortium name="DOE Joint Genome Institute"/>
            <person name="Kuo A."/>
            <person name="Kohler A."/>
            <person name="Costa M.D."/>
            <person name="Nagy L.G."/>
            <person name="Floudas D."/>
            <person name="Copeland A."/>
            <person name="Barry K.W."/>
            <person name="Cichocki N."/>
            <person name="Veneault-Fourrey C."/>
            <person name="LaButti K."/>
            <person name="Lindquist E.A."/>
            <person name="Lipzen A."/>
            <person name="Lundell T."/>
            <person name="Morin E."/>
            <person name="Murat C."/>
            <person name="Sun H."/>
            <person name="Tunlid A."/>
            <person name="Henrissat B."/>
            <person name="Grigoriev I.V."/>
            <person name="Hibbett D.S."/>
            <person name="Martin F."/>
            <person name="Nordberg H.P."/>
            <person name="Cantor M.N."/>
            <person name="Hua S.X."/>
        </authorList>
    </citation>
    <scope>NUCLEOTIDE SEQUENCE [LARGE SCALE GENOMIC DNA]</scope>
    <source>
        <strain evidence="3 4">441</strain>
    </source>
</reference>
<feature type="compositionally biased region" description="Basic and acidic residues" evidence="1">
    <location>
        <begin position="239"/>
        <end position="253"/>
    </location>
</feature>
<proteinExistence type="predicted"/>
<gene>
    <name evidence="3" type="ORF">PISMIDRAFT_676391</name>
</gene>